<dbReference type="EMBL" id="JADBJN010000004">
    <property type="protein sequence ID" value="KAG5667094.1"/>
    <property type="molecule type" value="Genomic_DNA"/>
</dbReference>
<reference evidence="2" key="1">
    <citation type="submission" date="2021-03" db="EMBL/GenBank/DDBJ databases">
        <title>Chromosome level genome of the anhydrobiotic midge Polypedilum vanderplanki.</title>
        <authorList>
            <person name="Yoshida Y."/>
            <person name="Kikawada T."/>
            <person name="Gusev O."/>
        </authorList>
    </citation>
    <scope>NUCLEOTIDE SEQUENCE</scope>
    <source>
        <strain evidence="2">NIAS01</strain>
        <tissue evidence="2">Whole body or cell culture</tissue>
    </source>
</reference>
<evidence type="ECO:0000313" key="3">
    <source>
        <dbReference type="Proteomes" id="UP001107558"/>
    </source>
</evidence>
<dbReference type="PANTHER" id="PTHR15117:SF24">
    <property type="entry name" value="SCA7 DOMAIN-CONTAINING PROTEIN"/>
    <property type="match status" value="1"/>
</dbReference>
<protein>
    <submittedName>
        <fullName evidence="2">Uncharacterized protein</fullName>
    </submittedName>
</protein>
<dbReference type="OrthoDB" id="21678at2759"/>
<keyword evidence="3" id="KW-1185">Reference proteome</keyword>
<feature type="compositionally biased region" description="Acidic residues" evidence="1">
    <location>
        <begin position="80"/>
        <end position="91"/>
    </location>
</feature>
<evidence type="ECO:0000313" key="2">
    <source>
        <dbReference type="EMBL" id="KAG5667094.1"/>
    </source>
</evidence>
<proteinExistence type="predicted"/>
<sequence length="462" mass="51505">MAHTLSSQQYSSSSSSTNYQQCSPSTSSHQGSMYSSSYHRSHPTVSVHGGGNYQQSNKLRLSDFKGKSWHSFGEALASESSDDDTDTEVAEDPLALPSTSSTRHNRGSVVRLKRRDYHIYGYRPETDPFAVVTCRHCRKVLKSTALRRHIDMRHEPVVKLDRIDKISGEVGKISVENKSEKRHRHVPRKTTPPPPKEIIPAQIEVAPQPPALPVLPIQPKQQQQQQSQPPPLITTTTATVVQQQQQQQPSESSSASNSPQPRRKKRKQTLEPIQQQPTQQVTTTETFQAAAVSMTATASLPPPIVTQAPTPCRIIMSSSPPPLAPITNEAPPSVWIVTPSPAVIIDGSFVVKPLEAEIDTEIDLKDLKVLKPAVKEQQPETATSLTASNWYTTQPRPLALNTFNMRKINAQRYVMATQRKLIELGRTLRQDDKITNAVVKPQPKTWSFIERSQVFIPFRVTH</sequence>
<feature type="compositionally biased region" description="Low complexity" evidence="1">
    <location>
        <begin position="214"/>
        <end position="260"/>
    </location>
</feature>
<feature type="region of interest" description="Disordered" evidence="1">
    <location>
        <begin position="1"/>
        <end position="54"/>
    </location>
</feature>
<dbReference type="Proteomes" id="UP001107558">
    <property type="component" value="Chromosome 4"/>
</dbReference>
<comment type="caution">
    <text evidence="2">The sequence shown here is derived from an EMBL/GenBank/DDBJ whole genome shotgun (WGS) entry which is preliminary data.</text>
</comment>
<evidence type="ECO:0000256" key="1">
    <source>
        <dbReference type="SAM" id="MobiDB-lite"/>
    </source>
</evidence>
<feature type="compositionally biased region" description="Low complexity" evidence="1">
    <location>
        <begin position="1"/>
        <end position="37"/>
    </location>
</feature>
<gene>
    <name evidence="2" type="ORF">PVAND_015093</name>
</gene>
<name>A0A9J6BBY0_POLVA</name>
<dbReference type="InterPro" id="IPR052237">
    <property type="entry name" value="Ataxin-7-like_regulator"/>
</dbReference>
<feature type="compositionally biased region" description="Low complexity" evidence="1">
    <location>
        <begin position="270"/>
        <end position="282"/>
    </location>
</feature>
<organism evidence="2 3">
    <name type="scientific">Polypedilum vanderplanki</name>
    <name type="common">Sleeping chironomid midge</name>
    <dbReference type="NCBI Taxonomy" id="319348"/>
    <lineage>
        <taxon>Eukaryota</taxon>
        <taxon>Metazoa</taxon>
        <taxon>Ecdysozoa</taxon>
        <taxon>Arthropoda</taxon>
        <taxon>Hexapoda</taxon>
        <taxon>Insecta</taxon>
        <taxon>Pterygota</taxon>
        <taxon>Neoptera</taxon>
        <taxon>Endopterygota</taxon>
        <taxon>Diptera</taxon>
        <taxon>Nematocera</taxon>
        <taxon>Chironomoidea</taxon>
        <taxon>Chironomidae</taxon>
        <taxon>Chironominae</taxon>
        <taxon>Polypedilum</taxon>
        <taxon>Polypedilum</taxon>
    </lineage>
</organism>
<dbReference type="PANTHER" id="PTHR15117">
    <property type="entry name" value="ATAXIN 7 RELATED"/>
    <property type="match status" value="1"/>
</dbReference>
<feature type="region of interest" description="Disordered" evidence="1">
    <location>
        <begin position="211"/>
        <end position="282"/>
    </location>
</feature>
<feature type="region of interest" description="Disordered" evidence="1">
    <location>
        <begin position="173"/>
        <end position="197"/>
    </location>
</feature>
<feature type="region of interest" description="Disordered" evidence="1">
    <location>
        <begin position="76"/>
        <end position="108"/>
    </location>
</feature>
<accession>A0A9J6BBY0</accession>
<dbReference type="AlphaFoldDB" id="A0A9J6BBY0"/>